<name>A0A8X6J4S5_TRICU</name>
<dbReference type="EMBL" id="BMAO01006620">
    <property type="protein sequence ID" value="GFR10043.1"/>
    <property type="molecule type" value="Genomic_DNA"/>
</dbReference>
<keyword evidence="4" id="KW-1185">Reference proteome</keyword>
<feature type="compositionally biased region" description="Basic and acidic residues" evidence="1">
    <location>
        <begin position="261"/>
        <end position="281"/>
    </location>
</feature>
<feature type="compositionally biased region" description="Polar residues" evidence="1">
    <location>
        <begin position="55"/>
        <end position="67"/>
    </location>
</feature>
<feature type="compositionally biased region" description="Low complexity" evidence="1">
    <location>
        <begin position="72"/>
        <end position="82"/>
    </location>
</feature>
<evidence type="ECO:0000313" key="3">
    <source>
        <dbReference type="EMBL" id="GFR10043.1"/>
    </source>
</evidence>
<feature type="compositionally biased region" description="Pro residues" evidence="1">
    <location>
        <begin position="237"/>
        <end position="246"/>
    </location>
</feature>
<evidence type="ECO:0000313" key="4">
    <source>
        <dbReference type="Proteomes" id="UP000887116"/>
    </source>
</evidence>
<evidence type="ECO:0000256" key="2">
    <source>
        <dbReference type="SAM" id="SignalP"/>
    </source>
</evidence>
<dbReference type="AlphaFoldDB" id="A0A8X6J4S5"/>
<feature type="region of interest" description="Disordered" evidence="1">
    <location>
        <begin position="55"/>
        <end position="103"/>
    </location>
</feature>
<gene>
    <name evidence="3" type="primary">AVEN_131794_1</name>
    <name evidence="3" type="ORF">TNCT_267811</name>
</gene>
<feature type="signal peptide" evidence="2">
    <location>
        <begin position="1"/>
        <end position="24"/>
    </location>
</feature>
<accession>A0A8X6J4S5</accession>
<sequence length="281" mass="31554">MKSRTSQMCVVGVLVLLWITTSMATESDAQPLEQNERSGRSWHHSLFGPQMLMQHQQNPSAVSTSQPGEGLNQQSNPQQPQSADLNGPSRNFEEHDKNAVPAASEQDFMSRHFGYLNVHRFDPNFPYYDRPYPRFPSPHTPRFGPGYRKDKYGHGYGYSCKQGDDCDEVKAANQVVARIPAAHSPHPFHHNPMTPFGNPYPDLAPFPSMPSYPNMAALGGSYGNHFGAHPPARFSDPHPPPPPPPQMQQSMMPNRFYYGRYLHDQEEKKTEPKAEAKATGN</sequence>
<reference evidence="3" key="1">
    <citation type="submission" date="2020-07" db="EMBL/GenBank/DDBJ databases">
        <title>Multicomponent nature underlies the extraordinary mechanical properties of spider dragline silk.</title>
        <authorList>
            <person name="Kono N."/>
            <person name="Nakamura H."/>
            <person name="Mori M."/>
            <person name="Yoshida Y."/>
            <person name="Ohtoshi R."/>
            <person name="Malay A.D."/>
            <person name="Moran D.A.P."/>
            <person name="Tomita M."/>
            <person name="Numata K."/>
            <person name="Arakawa K."/>
        </authorList>
    </citation>
    <scope>NUCLEOTIDE SEQUENCE</scope>
</reference>
<evidence type="ECO:0000256" key="1">
    <source>
        <dbReference type="SAM" id="MobiDB-lite"/>
    </source>
</evidence>
<feature type="region of interest" description="Disordered" evidence="1">
    <location>
        <begin position="226"/>
        <end position="281"/>
    </location>
</feature>
<comment type="caution">
    <text evidence="3">The sequence shown here is derived from an EMBL/GenBank/DDBJ whole genome shotgun (WGS) entry which is preliminary data.</text>
</comment>
<keyword evidence="2" id="KW-0732">Signal</keyword>
<protein>
    <submittedName>
        <fullName evidence="3">Uncharacterized protein</fullName>
    </submittedName>
</protein>
<organism evidence="3 4">
    <name type="scientific">Trichonephila clavata</name>
    <name type="common">Joro spider</name>
    <name type="synonym">Nephila clavata</name>
    <dbReference type="NCBI Taxonomy" id="2740835"/>
    <lineage>
        <taxon>Eukaryota</taxon>
        <taxon>Metazoa</taxon>
        <taxon>Ecdysozoa</taxon>
        <taxon>Arthropoda</taxon>
        <taxon>Chelicerata</taxon>
        <taxon>Arachnida</taxon>
        <taxon>Araneae</taxon>
        <taxon>Araneomorphae</taxon>
        <taxon>Entelegynae</taxon>
        <taxon>Araneoidea</taxon>
        <taxon>Nephilidae</taxon>
        <taxon>Trichonephila</taxon>
    </lineage>
</organism>
<dbReference type="Proteomes" id="UP000887116">
    <property type="component" value="Unassembled WGS sequence"/>
</dbReference>
<feature type="chain" id="PRO_5036472463" evidence="2">
    <location>
        <begin position="25"/>
        <end position="281"/>
    </location>
</feature>
<dbReference type="OrthoDB" id="6426514at2759"/>
<proteinExistence type="predicted"/>